<dbReference type="InterPro" id="IPR051400">
    <property type="entry name" value="HAD-like_hydrolase"/>
</dbReference>
<dbReference type="Pfam" id="PF09792">
    <property type="entry name" value="But2"/>
    <property type="match status" value="1"/>
</dbReference>
<evidence type="ECO:0000256" key="4">
    <source>
        <dbReference type="SAM" id="MobiDB-lite"/>
    </source>
</evidence>
<feature type="chain" id="PRO_5034257636" description="Ubiquitin 3 binding protein But2 C-terminal domain-containing protein" evidence="5">
    <location>
        <begin position="17"/>
        <end position="463"/>
    </location>
</feature>
<dbReference type="GO" id="GO:0046872">
    <property type="term" value="F:metal ion binding"/>
    <property type="evidence" value="ECO:0007669"/>
    <property type="project" value="UniProtKB-KW"/>
</dbReference>
<evidence type="ECO:0000256" key="3">
    <source>
        <dbReference type="ARBA" id="ARBA00022842"/>
    </source>
</evidence>
<dbReference type="GO" id="GO:0016791">
    <property type="term" value="F:phosphatase activity"/>
    <property type="evidence" value="ECO:0007669"/>
    <property type="project" value="TreeGrafter"/>
</dbReference>
<dbReference type="Proteomes" id="UP000596902">
    <property type="component" value="Unassembled WGS sequence"/>
</dbReference>
<evidence type="ECO:0000313" key="7">
    <source>
        <dbReference type="EMBL" id="KAF7678603.1"/>
    </source>
</evidence>
<dbReference type="Pfam" id="PF00702">
    <property type="entry name" value="Hydrolase"/>
    <property type="match status" value="1"/>
</dbReference>
<dbReference type="SFLD" id="SFLDS00003">
    <property type="entry name" value="Haloacid_Dehalogenase"/>
    <property type="match status" value="1"/>
</dbReference>
<reference evidence="7" key="2">
    <citation type="submission" date="2020-08" db="EMBL/GenBank/DDBJ databases">
        <title>Draft Genome Sequence of Cumin Blight Pathogen Alternaria burnsii.</title>
        <authorList>
            <person name="Feng Z."/>
        </authorList>
    </citation>
    <scope>NUCLEOTIDE SEQUENCE</scope>
    <source>
        <strain evidence="7">CBS107.38</strain>
    </source>
</reference>
<dbReference type="SUPFAM" id="SSF56784">
    <property type="entry name" value="HAD-like"/>
    <property type="match status" value="1"/>
</dbReference>
<dbReference type="InterPro" id="IPR023198">
    <property type="entry name" value="PGP-like_dom2"/>
</dbReference>
<accession>A0A8H7BC81</accession>
<feature type="region of interest" description="Disordered" evidence="4">
    <location>
        <begin position="146"/>
        <end position="165"/>
    </location>
</feature>
<organism evidence="7 8">
    <name type="scientific">Alternaria burnsii</name>
    <dbReference type="NCBI Taxonomy" id="1187904"/>
    <lineage>
        <taxon>Eukaryota</taxon>
        <taxon>Fungi</taxon>
        <taxon>Dikarya</taxon>
        <taxon>Ascomycota</taxon>
        <taxon>Pezizomycotina</taxon>
        <taxon>Dothideomycetes</taxon>
        <taxon>Pleosporomycetidae</taxon>
        <taxon>Pleosporales</taxon>
        <taxon>Pleosporineae</taxon>
        <taxon>Pleosporaceae</taxon>
        <taxon>Alternaria</taxon>
        <taxon>Alternaria sect. Alternaria</taxon>
    </lineage>
</organism>
<comment type="caution">
    <text evidence="7">The sequence shown here is derived from an EMBL/GenBank/DDBJ whole genome shotgun (WGS) entry which is preliminary data.</text>
</comment>
<dbReference type="InterPro" id="IPR023214">
    <property type="entry name" value="HAD_sf"/>
</dbReference>
<dbReference type="GeneID" id="62202209"/>
<dbReference type="InterPro" id="IPR036412">
    <property type="entry name" value="HAD-like_sf"/>
</dbReference>
<dbReference type="EMBL" id="JAAABM010000004">
    <property type="protein sequence ID" value="KAF7678603.1"/>
    <property type="molecule type" value="Genomic_DNA"/>
</dbReference>
<protein>
    <recommendedName>
        <fullName evidence="6">Ubiquitin 3 binding protein But2 C-terminal domain-containing protein</fullName>
    </recommendedName>
</protein>
<dbReference type="Gene3D" id="1.10.150.240">
    <property type="entry name" value="Putative phosphatase, domain 2"/>
    <property type="match status" value="1"/>
</dbReference>
<feature type="compositionally biased region" description="Pro residues" evidence="4">
    <location>
        <begin position="152"/>
        <end position="164"/>
    </location>
</feature>
<evidence type="ECO:0000256" key="1">
    <source>
        <dbReference type="ARBA" id="ARBA00022723"/>
    </source>
</evidence>
<keyword evidence="1" id="KW-0479">Metal-binding</keyword>
<evidence type="ECO:0000256" key="5">
    <source>
        <dbReference type="SAM" id="SignalP"/>
    </source>
</evidence>
<keyword evidence="2" id="KW-0378">Hydrolase</keyword>
<evidence type="ECO:0000256" key="2">
    <source>
        <dbReference type="ARBA" id="ARBA00022801"/>
    </source>
</evidence>
<dbReference type="InterPro" id="IPR018620">
    <property type="entry name" value="Ubiquitin3-bd_protein_But2_C"/>
</dbReference>
<proteinExistence type="predicted"/>
<evidence type="ECO:0000313" key="8">
    <source>
        <dbReference type="Proteomes" id="UP000596902"/>
    </source>
</evidence>
<sequence length="463" mass="50124">MKTFTLASAFLATALAAPATLAPSDITPRTLSVLKNFAKCPANPAQPDGRLPKGNSISTSVLVPISAKNPDKAYPSTEWATVTPKDKCTIFNLELDSDTTQGKICNLVFDFPSLIQAPGLFVFQGPGHFTFTGYDINAGAEAGVTTYNHQPRPGPSPPNPPPVIKPGNSYIVNGAPCGIPPGIGKVTTTFRNAILHPSPTLNNGDMTEHFKGATWFFFDLDDTLHEFRKASSAAVEATLHIIAEQHANRETTPSQPLIAAELKKEYIKVLKTKTAAAFVDGKTSNEYRAERFQSVMDTFDLRCTELQMQVLLDTYETALTKHLQLKEGAILLLQVLKQKGKSIAIVTEGPQDSQERTVAALGLEPFYDRLITTNKLGVAKVDGLFGKALETLKIRSGDVVMVGDSWERDIIPAAEAGIECVWLAEKEQNYGTTLDLNGQEKHVAVTVVNSLGRLQSIMEAESG</sequence>
<dbReference type="Gene3D" id="3.40.50.1000">
    <property type="entry name" value="HAD superfamily/HAD-like"/>
    <property type="match status" value="1"/>
</dbReference>
<dbReference type="AlphaFoldDB" id="A0A8H7BC81"/>
<feature type="domain" description="Ubiquitin 3 binding protein But2 C-terminal" evidence="6">
    <location>
        <begin position="61"/>
        <end position="180"/>
    </location>
</feature>
<dbReference type="RefSeq" id="XP_038788738.1">
    <property type="nucleotide sequence ID" value="XM_038929031.1"/>
</dbReference>
<dbReference type="PANTHER" id="PTHR46470:SF2">
    <property type="entry name" value="GLYCERALDEHYDE 3-PHOSPHATE PHOSPHATASE"/>
    <property type="match status" value="1"/>
</dbReference>
<evidence type="ECO:0000259" key="6">
    <source>
        <dbReference type="Pfam" id="PF09792"/>
    </source>
</evidence>
<reference evidence="7" key="1">
    <citation type="submission" date="2020-01" db="EMBL/GenBank/DDBJ databases">
        <authorList>
            <person name="Feng Z.H.Z."/>
        </authorList>
    </citation>
    <scope>NUCLEOTIDE SEQUENCE</scope>
    <source>
        <strain evidence="7">CBS107.38</strain>
    </source>
</reference>
<feature type="signal peptide" evidence="5">
    <location>
        <begin position="1"/>
        <end position="16"/>
    </location>
</feature>
<gene>
    <name evidence="7" type="ORF">GT037_003984</name>
</gene>
<dbReference type="SFLD" id="SFLDG01129">
    <property type="entry name" value="C1.5:_HAD__Beta-PGM__Phosphata"/>
    <property type="match status" value="1"/>
</dbReference>
<keyword evidence="8" id="KW-1185">Reference proteome</keyword>
<keyword evidence="3" id="KW-0460">Magnesium</keyword>
<dbReference type="PANTHER" id="PTHR46470">
    <property type="entry name" value="N-ACYLNEURAMINATE-9-PHOSPHATASE"/>
    <property type="match status" value="1"/>
</dbReference>
<keyword evidence="5" id="KW-0732">Signal</keyword>
<name>A0A8H7BC81_9PLEO</name>